<reference evidence="1 2" key="1">
    <citation type="journal article" date="2015" name="Genome Announc.">
        <title>Complete Genome Sequence of the Novel Leech Symbiont Mucinivorans hirudinis M3T.</title>
        <authorList>
            <person name="Nelson M.C."/>
            <person name="Bomar L."/>
            <person name="Graf J."/>
        </authorList>
    </citation>
    <scope>NUCLEOTIDE SEQUENCE [LARGE SCALE GENOMIC DNA]</scope>
    <source>
        <strain evidence="2">M3</strain>
    </source>
</reference>
<dbReference type="EMBL" id="HG934468">
    <property type="protein sequence ID" value="CDN31016.1"/>
    <property type="molecule type" value="Genomic_DNA"/>
</dbReference>
<dbReference type="HOGENOM" id="CLU_993271_0_0_10"/>
<dbReference type="STRING" id="1433126.BN938_0917"/>
<name>A0A060R733_9BACT</name>
<dbReference type="AlphaFoldDB" id="A0A060R733"/>
<gene>
    <name evidence="1" type="ORF">BN938_0917</name>
</gene>
<evidence type="ECO:0000313" key="1">
    <source>
        <dbReference type="EMBL" id="CDN31016.1"/>
    </source>
</evidence>
<sequence>MSLRDFQAWSTDSAWGLPQAARISLRSVRDAITMPKNTTLLQKVIPLEDVANYMNNTYGGTVGGFVSVAADMKRVSNMYDTYWGLRLDYAGTKFREHGAGYGVIRFYSDAVSTLYIPFCAEMGGTYKHSWPNGGGGFTTSKLGEGGYPEYVFNGYSAPQNGAELYEVTPEGREILRSVYRQGKGWQTNEIGMPAPQTKNESVRNGVVEGTRSGEKLFVTTFATWRGNRYIVRAVIGEKYHLTTQIFYKNVDLEVIEKGIWGAVVAEDEIENVWEESRVID</sequence>
<protein>
    <submittedName>
        <fullName evidence="1">Uncharacterized protein</fullName>
    </submittedName>
</protein>
<evidence type="ECO:0000313" key="2">
    <source>
        <dbReference type="Proteomes" id="UP000027616"/>
    </source>
</evidence>
<organism evidence="1 2">
    <name type="scientific">Mucinivorans hirudinis</name>
    <dbReference type="NCBI Taxonomy" id="1433126"/>
    <lineage>
        <taxon>Bacteria</taxon>
        <taxon>Pseudomonadati</taxon>
        <taxon>Bacteroidota</taxon>
        <taxon>Bacteroidia</taxon>
        <taxon>Bacteroidales</taxon>
        <taxon>Rikenellaceae</taxon>
        <taxon>Mucinivorans</taxon>
    </lineage>
</organism>
<keyword evidence="2" id="KW-1185">Reference proteome</keyword>
<dbReference type="KEGG" id="rbc:BN938_0917"/>
<dbReference type="Proteomes" id="UP000027616">
    <property type="component" value="Chromosome I"/>
</dbReference>
<accession>A0A060R733</accession>
<proteinExistence type="predicted"/>